<evidence type="ECO:0000313" key="5">
    <source>
        <dbReference type="Proteomes" id="UP000509383"/>
    </source>
</evidence>
<dbReference type="KEGG" id="ptw:TUM18999_22570"/>
<dbReference type="RefSeq" id="WP_173179502.1">
    <property type="nucleotide sequence ID" value="NZ_AP023189.1"/>
</dbReference>
<dbReference type="EMBL" id="BQKM01000028">
    <property type="protein sequence ID" value="GJN56209.1"/>
    <property type="molecule type" value="Genomic_DNA"/>
</dbReference>
<sequence length="415" mass="46319">MDALLILGGLLLILAGLVWLVMLAFGTSLLWGIGSLLPPLTLGYIAAHWRTARKAVMLAALGVIPLIVGLTLLANRDPERLHALVSLEWLKGERKAPSELAIDLRGELNGQPFQPQQAELIDGVLSLREGQDFFARREVSIRLGLQPGDELRLDVLPEDAGSKPEVEISWLLPEQELPEARRLGKGYTLHLDLKRRGPNTLAGAFHLVLPPQFHTTLSGEVELFTDRLRYRDGQVDLRHDSMDTLHYVARDYLQRRFATRQVEVARLPTASLPARELELEVDARIDGTAQRLPLQFIRSDLRGWAIRGDRFPALPAVEAKPETASAKAEAAPAERTSRPADRRQRFSLERLLNNPNHYQNLAMRVQTQRGSLAEGRFNGINGAGQIIIRRNISGQGEASFVLRPEEIARIELLEP</sequence>
<feature type="transmembrane region" description="Helical" evidence="2">
    <location>
        <begin position="30"/>
        <end position="49"/>
    </location>
</feature>
<dbReference type="Proteomes" id="UP001054892">
    <property type="component" value="Unassembled WGS sequence"/>
</dbReference>
<organism evidence="3 5">
    <name type="scientific">Pseudomonas tohonis</name>
    <dbReference type="NCBI Taxonomy" id="2725477"/>
    <lineage>
        <taxon>Bacteria</taxon>
        <taxon>Pseudomonadati</taxon>
        <taxon>Pseudomonadota</taxon>
        <taxon>Gammaproteobacteria</taxon>
        <taxon>Pseudomonadales</taxon>
        <taxon>Pseudomonadaceae</taxon>
        <taxon>Pseudomonas</taxon>
    </lineage>
</organism>
<proteinExistence type="predicted"/>
<evidence type="ECO:0000313" key="4">
    <source>
        <dbReference type="EMBL" id="GJN56209.1"/>
    </source>
</evidence>
<keyword evidence="2" id="KW-1133">Transmembrane helix</keyword>
<protein>
    <submittedName>
        <fullName evidence="3">Uncharacterized protein</fullName>
    </submittedName>
</protein>
<feature type="transmembrane region" description="Helical" evidence="2">
    <location>
        <begin position="56"/>
        <end position="74"/>
    </location>
</feature>
<keyword evidence="6" id="KW-1185">Reference proteome</keyword>
<name>A0A6J4E475_9PSED</name>
<keyword evidence="2" id="KW-0812">Transmembrane</keyword>
<dbReference type="Proteomes" id="UP000509383">
    <property type="component" value="Chromosome"/>
</dbReference>
<accession>A0A6J4E475</accession>
<gene>
    <name evidence="3" type="ORF">TUM18999_22570</name>
    <name evidence="4" type="ORF">TUM20286_59610</name>
</gene>
<evidence type="ECO:0000256" key="2">
    <source>
        <dbReference type="SAM" id="Phobius"/>
    </source>
</evidence>
<reference evidence="3 5" key="1">
    <citation type="submission" date="2020-05" db="EMBL/GenBank/DDBJ databases">
        <title>Characterization of novel class B3 metallo-beta-lactamase from novel Pseudomonas species.</title>
        <authorList>
            <person name="Yamada K."/>
            <person name="Aoki K."/>
            <person name="Ishii Y."/>
        </authorList>
    </citation>
    <scope>NUCLEOTIDE SEQUENCE [LARGE SCALE GENOMIC DNA]</scope>
    <source>
        <strain evidence="3 5">TUM18999</strain>
        <strain evidence="4 6">TUM20286</strain>
    </source>
</reference>
<evidence type="ECO:0000313" key="3">
    <source>
        <dbReference type="EMBL" id="BCG24066.1"/>
    </source>
</evidence>
<dbReference type="AlphaFoldDB" id="A0A6J4E475"/>
<feature type="compositionally biased region" description="Low complexity" evidence="1">
    <location>
        <begin position="322"/>
        <end position="334"/>
    </location>
</feature>
<evidence type="ECO:0000256" key="1">
    <source>
        <dbReference type="SAM" id="MobiDB-lite"/>
    </source>
</evidence>
<feature type="region of interest" description="Disordered" evidence="1">
    <location>
        <begin position="318"/>
        <end position="343"/>
    </location>
</feature>
<dbReference type="EMBL" id="AP023189">
    <property type="protein sequence ID" value="BCG24066.1"/>
    <property type="molecule type" value="Genomic_DNA"/>
</dbReference>
<keyword evidence="2" id="KW-0472">Membrane</keyword>
<evidence type="ECO:0000313" key="6">
    <source>
        <dbReference type="Proteomes" id="UP001054892"/>
    </source>
</evidence>